<gene>
    <name evidence="1" type="ORF">DPMN_163059</name>
</gene>
<proteinExistence type="predicted"/>
<evidence type="ECO:0000313" key="1">
    <source>
        <dbReference type="EMBL" id="KAH3784982.1"/>
    </source>
</evidence>
<dbReference type="Proteomes" id="UP000828390">
    <property type="component" value="Unassembled WGS sequence"/>
</dbReference>
<organism evidence="1 2">
    <name type="scientific">Dreissena polymorpha</name>
    <name type="common">Zebra mussel</name>
    <name type="synonym">Mytilus polymorpha</name>
    <dbReference type="NCBI Taxonomy" id="45954"/>
    <lineage>
        <taxon>Eukaryota</taxon>
        <taxon>Metazoa</taxon>
        <taxon>Spiralia</taxon>
        <taxon>Lophotrochozoa</taxon>
        <taxon>Mollusca</taxon>
        <taxon>Bivalvia</taxon>
        <taxon>Autobranchia</taxon>
        <taxon>Heteroconchia</taxon>
        <taxon>Euheterodonta</taxon>
        <taxon>Imparidentia</taxon>
        <taxon>Neoheterodontei</taxon>
        <taxon>Myida</taxon>
        <taxon>Dreissenoidea</taxon>
        <taxon>Dreissenidae</taxon>
        <taxon>Dreissena</taxon>
    </lineage>
</organism>
<dbReference type="AlphaFoldDB" id="A0A9D4EW22"/>
<reference evidence="1" key="1">
    <citation type="journal article" date="2019" name="bioRxiv">
        <title>The Genome of the Zebra Mussel, Dreissena polymorpha: A Resource for Invasive Species Research.</title>
        <authorList>
            <person name="McCartney M.A."/>
            <person name="Auch B."/>
            <person name="Kono T."/>
            <person name="Mallez S."/>
            <person name="Zhang Y."/>
            <person name="Obille A."/>
            <person name="Becker A."/>
            <person name="Abrahante J.E."/>
            <person name="Garbe J."/>
            <person name="Badalamenti J.P."/>
            <person name="Herman A."/>
            <person name="Mangelson H."/>
            <person name="Liachko I."/>
            <person name="Sullivan S."/>
            <person name="Sone E.D."/>
            <person name="Koren S."/>
            <person name="Silverstein K.A.T."/>
            <person name="Beckman K.B."/>
            <person name="Gohl D.M."/>
        </authorList>
    </citation>
    <scope>NUCLEOTIDE SEQUENCE</scope>
    <source>
        <strain evidence="1">Duluth1</strain>
        <tissue evidence="1">Whole animal</tissue>
    </source>
</reference>
<keyword evidence="2" id="KW-1185">Reference proteome</keyword>
<evidence type="ECO:0008006" key="3">
    <source>
        <dbReference type="Google" id="ProtNLM"/>
    </source>
</evidence>
<reference evidence="1" key="2">
    <citation type="submission" date="2020-11" db="EMBL/GenBank/DDBJ databases">
        <authorList>
            <person name="McCartney M.A."/>
            <person name="Auch B."/>
            <person name="Kono T."/>
            <person name="Mallez S."/>
            <person name="Becker A."/>
            <person name="Gohl D.M."/>
            <person name="Silverstein K.A.T."/>
            <person name="Koren S."/>
            <person name="Bechman K.B."/>
            <person name="Herman A."/>
            <person name="Abrahante J.E."/>
            <person name="Garbe J."/>
        </authorList>
    </citation>
    <scope>NUCLEOTIDE SEQUENCE</scope>
    <source>
        <strain evidence="1">Duluth1</strain>
        <tissue evidence="1">Whole animal</tissue>
    </source>
</reference>
<protein>
    <recommendedName>
        <fullName evidence="3">Orange domain-containing protein</fullName>
    </recommendedName>
</protein>
<accession>A0A9D4EW22</accession>
<dbReference type="EMBL" id="JAIWYP010000008">
    <property type="protein sequence ID" value="KAH3784982.1"/>
    <property type="molecule type" value="Genomic_DNA"/>
</dbReference>
<comment type="caution">
    <text evidence="1">The sequence shown here is derived from an EMBL/GenBank/DDBJ whole genome shotgun (WGS) entry which is preliminary data.</text>
</comment>
<name>A0A9D4EW22_DREPO</name>
<sequence>MTRLDKADTLDLAVLHLQQLQQRHRSVSMEIESAAYKSGFQACARQIMTYLTCKKAADLKTIKALSDYLQATQSVPQRCVRNRSQAGIRCLPQ</sequence>
<evidence type="ECO:0000313" key="2">
    <source>
        <dbReference type="Proteomes" id="UP000828390"/>
    </source>
</evidence>